<dbReference type="AlphaFoldDB" id="A0A7Y6Q630"/>
<dbReference type="InterPro" id="IPR014158">
    <property type="entry name" value="T4SS_VirB5"/>
</dbReference>
<keyword evidence="4" id="KW-1185">Reference proteome</keyword>
<dbReference type="Pfam" id="PF07996">
    <property type="entry name" value="T4SS"/>
    <property type="match status" value="1"/>
</dbReference>
<feature type="coiled-coil region" evidence="1">
    <location>
        <begin position="33"/>
        <end position="67"/>
    </location>
</feature>
<evidence type="ECO:0000256" key="2">
    <source>
        <dbReference type="SAM" id="SignalP"/>
    </source>
</evidence>
<dbReference type="InterPro" id="IPR023220">
    <property type="entry name" value="T4SS_VirB5-domain"/>
</dbReference>
<comment type="caution">
    <text evidence="3">The sequence shown here is derived from an EMBL/GenBank/DDBJ whole genome shotgun (WGS) entry which is preliminary data.</text>
</comment>
<feature type="chain" id="PRO_5030848849" evidence="2">
    <location>
        <begin position="23"/>
        <end position="230"/>
    </location>
</feature>
<evidence type="ECO:0000256" key="1">
    <source>
        <dbReference type="SAM" id="Coils"/>
    </source>
</evidence>
<dbReference type="Proteomes" id="UP000520198">
    <property type="component" value="Unassembled WGS sequence"/>
</dbReference>
<gene>
    <name evidence="3" type="primary">virB5</name>
    <name evidence="3" type="ORF">HT585_12795</name>
</gene>
<dbReference type="SUPFAM" id="SSF101082">
    <property type="entry name" value="Typo IV secretion system protein TraC"/>
    <property type="match status" value="1"/>
</dbReference>
<keyword evidence="1" id="KW-0175">Coiled coil</keyword>
<evidence type="ECO:0000313" key="3">
    <source>
        <dbReference type="EMBL" id="NVD39742.1"/>
    </source>
</evidence>
<evidence type="ECO:0000313" key="4">
    <source>
        <dbReference type="Proteomes" id="UP000520198"/>
    </source>
</evidence>
<protein>
    <submittedName>
        <fullName evidence="3">P-type DNA transfer protein VirB5</fullName>
    </submittedName>
</protein>
<proteinExistence type="predicted"/>
<keyword evidence="2" id="KW-0732">Signal</keyword>
<dbReference type="NCBIfam" id="TIGR02791">
    <property type="entry name" value="VirB5"/>
    <property type="match status" value="1"/>
</dbReference>
<dbReference type="Gene3D" id="1.20.58.430">
    <property type="entry name" value="Type IV secretion system, VirB5-domain"/>
    <property type="match status" value="1"/>
</dbReference>
<feature type="signal peptide" evidence="2">
    <location>
        <begin position="1"/>
        <end position="22"/>
    </location>
</feature>
<accession>A0A7Y6Q630</accession>
<name>A0A7Y6Q630_9HYPH</name>
<dbReference type="EMBL" id="JABWDU010000003">
    <property type="protein sequence ID" value="NVD39742.1"/>
    <property type="molecule type" value="Genomic_DNA"/>
</dbReference>
<reference evidence="3 4" key="1">
    <citation type="submission" date="2020-06" db="EMBL/GenBank/DDBJ databases">
        <authorList>
            <person name="Grouzdev D.S."/>
        </authorList>
    </citation>
    <scope>NUCLEOTIDE SEQUENCE [LARGE SCALE GENOMIC DNA]</scope>
    <source>
        <strain evidence="3 4">HO-A22</strain>
    </source>
</reference>
<sequence length="230" mass="24827">MIRKKIAIIAAAAALYATGASGQGIPVVDNAAIAKHIESIAQLTKQLDTMKAQLDQAQQLYGSLNKLTDMADIATILNDPAIRNALPRDFSTVQGVLKGSGAGAFGDAATKFLDDNSIYKSSANDFYALELARMQNRTAGQMSLGQQIYDAATKRINGIDALRKQIAVAGDAKDIADLQARLLAETAFLETDTLRMQALQMIQQAQVQVDLQRQAEDWRKRMDAMGAALK</sequence>
<dbReference type="RefSeq" id="WP_176353313.1">
    <property type="nucleotide sequence ID" value="NZ_JABWDU010000003.1"/>
</dbReference>
<dbReference type="CDD" id="cd14262">
    <property type="entry name" value="VirB5_like"/>
    <property type="match status" value="1"/>
</dbReference>
<organism evidence="3 4">
    <name type="scientific">Ensifer oleiphilus</name>
    <dbReference type="NCBI Taxonomy" id="2742698"/>
    <lineage>
        <taxon>Bacteria</taxon>
        <taxon>Pseudomonadati</taxon>
        <taxon>Pseudomonadota</taxon>
        <taxon>Alphaproteobacteria</taxon>
        <taxon>Hyphomicrobiales</taxon>
        <taxon>Rhizobiaceae</taxon>
        <taxon>Sinorhizobium/Ensifer group</taxon>
        <taxon>Ensifer</taxon>
    </lineage>
</organism>